<reference evidence="1" key="1">
    <citation type="journal article" date="2020" name="Stud. Mycol.">
        <title>101 Dothideomycetes genomes: a test case for predicting lifestyles and emergence of pathogens.</title>
        <authorList>
            <person name="Haridas S."/>
            <person name="Albert R."/>
            <person name="Binder M."/>
            <person name="Bloem J."/>
            <person name="Labutti K."/>
            <person name="Salamov A."/>
            <person name="Andreopoulos B."/>
            <person name="Baker S."/>
            <person name="Barry K."/>
            <person name="Bills G."/>
            <person name="Bluhm B."/>
            <person name="Cannon C."/>
            <person name="Castanera R."/>
            <person name="Culley D."/>
            <person name="Daum C."/>
            <person name="Ezra D."/>
            <person name="Gonzalez J."/>
            <person name="Henrissat B."/>
            <person name="Kuo A."/>
            <person name="Liang C."/>
            <person name="Lipzen A."/>
            <person name="Lutzoni F."/>
            <person name="Magnuson J."/>
            <person name="Mondo S."/>
            <person name="Nolan M."/>
            <person name="Ohm R."/>
            <person name="Pangilinan J."/>
            <person name="Park H.-J."/>
            <person name="Ramirez L."/>
            <person name="Alfaro M."/>
            <person name="Sun H."/>
            <person name="Tritt A."/>
            <person name="Yoshinaga Y."/>
            <person name="Zwiers L.-H."/>
            <person name="Turgeon B."/>
            <person name="Goodwin S."/>
            <person name="Spatafora J."/>
            <person name="Crous P."/>
            <person name="Grigoriev I."/>
        </authorList>
    </citation>
    <scope>NUCLEOTIDE SEQUENCE</scope>
    <source>
        <strain evidence="1">CBS 122681</strain>
    </source>
</reference>
<sequence>MGLIASNTQPVHIAGGEVEAFVEAKEVEFELLSNLVEASVFDGDVVIELEETLAESDDAEEMLTEDPELDNVEATVEVDPEVVVVPDEREEVRVDDDNDDTDEEFTNSISKIQSERVREVRLRLM</sequence>
<keyword evidence="2" id="KW-1185">Reference proteome</keyword>
<protein>
    <submittedName>
        <fullName evidence="1">Uncharacterized protein</fullName>
    </submittedName>
</protein>
<name>A0A6A6SL00_9PLEO</name>
<organism evidence="1 2">
    <name type="scientific">Lophiostoma macrostomum CBS 122681</name>
    <dbReference type="NCBI Taxonomy" id="1314788"/>
    <lineage>
        <taxon>Eukaryota</taxon>
        <taxon>Fungi</taxon>
        <taxon>Dikarya</taxon>
        <taxon>Ascomycota</taxon>
        <taxon>Pezizomycotina</taxon>
        <taxon>Dothideomycetes</taxon>
        <taxon>Pleosporomycetidae</taxon>
        <taxon>Pleosporales</taxon>
        <taxon>Lophiostomataceae</taxon>
        <taxon>Lophiostoma</taxon>
    </lineage>
</organism>
<dbReference type="Proteomes" id="UP000799324">
    <property type="component" value="Unassembled WGS sequence"/>
</dbReference>
<proteinExistence type="predicted"/>
<evidence type="ECO:0000313" key="1">
    <source>
        <dbReference type="EMBL" id="KAF2648536.1"/>
    </source>
</evidence>
<accession>A0A6A6SL00</accession>
<gene>
    <name evidence="1" type="ORF">K491DRAFT_722471</name>
</gene>
<evidence type="ECO:0000313" key="2">
    <source>
        <dbReference type="Proteomes" id="UP000799324"/>
    </source>
</evidence>
<dbReference type="EMBL" id="MU004533">
    <property type="protein sequence ID" value="KAF2648536.1"/>
    <property type="molecule type" value="Genomic_DNA"/>
</dbReference>
<dbReference type="AlphaFoldDB" id="A0A6A6SL00"/>